<dbReference type="GO" id="GO:0005985">
    <property type="term" value="P:sucrose metabolic process"/>
    <property type="evidence" value="ECO:0007669"/>
    <property type="project" value="InterPro"/>
</dbReference>
<evidence type="ECO:0000256" key="5">
    <source>
        <dbReference type="ARBA" id="ARBA00049030"/>
    </source>
</evidence>
<dbReference type="Gene3D" id="1.20.120.1230">
    <property type="match status" value="1"/>
</dbReference>
<dbReference type="Proteomes" id="UP001346149">
    <property type="component" value="Unassembled WGS sequence"/>
</dbReference>
<protein>
    <recommendedName>
        <fullName evidence="2 6">Sucrose synthase</fullName>
        <ecNumber evidence="2 6">2.4.1.13</ecNumber>
    </recommendedName>
</protein>
<dbReference type="FunFam" id="1.20.120.1230:FF:000001">
    <property type="entry name" value="Sucrose synthase"/>
    <property type="match status" value="1"/>
</dbReference>
<proteinExistence type="inferred from homology"/>
<keyword evidence="13" id="KW-1185">Reference proteome</keyword>
<dbReference type="InterPro" id="IPR000368">
    <property type="entry name" value="Sucrose_synth_GT-B1"/>
</dbReference>
<organism evidence="12 13">
    <name type="scientific">Trapa natans</name>
    <name type="common">Water chestnut</name>
    <dbReference type="NCBI Taxonomy" id="22666"/>
    <lineage>
        <taxon>Eukaryota</taxon>
        <taxon>Viridiplantae</taxon>
        <taxon>Streptophyta</taxon>
        <taxon>Embryophyta</taxon>
        <taxon>Tracheophyta</taxon>
        <taxon>Spermatophyta</taxon>
        <taxon>Magnoliopsida</taxon>
        <taxon>eudicotyledons</taxon>
        <taxon>Gunneridae</taxon>
        <taxon>Pentapetalae</taxon>
        <taxon>rosids</taxon>
        <taxon>malvids</taxon>
        <taxon>Myrtales</taxon>
        <taxon>Lythraceae</taxon>
        <taxon>Trapa</taxon>
    </lineage>
</organism>
<accession>A0AAN7LXE6</accession>
<dbReference type="Pfam" id="PF24861">
    <property type="entry name" value="SUS_N"/>
    <property type="match status" value="1"/>
</dbReference>
<dbReference type="PANTHER" id="PTHR45839">
    <property type="match status" value="1"/>
</dbReference>
<dbReference type="Pfam" id="PF00862">
    <property type="entry name" value="GT-B_Sucrose_synth"/>
    <property type="match status" value="1"/>
</dbReference>
<dbReference type="EC" id="2.4.1.13" evidence="2 6"/>
<evidence type="ECO:0000256" key="3">
    <source>
        <dbReference type="ARBA" id="ARBA00022676"/>
    </source>
</evidence>
<dbReference type="Gene3D" id="3.40.50.2000">
    <property type="entry name" value="Glycogen Phosphorylase B"/>
    <property type="match status" value="2"/>
</dbReference>
<dbReference type="GO" id="GO:0016157">
    <property type="term" value="F:sucrose synthase activity"/>
    <property type="evidence" value="ECO:0007669"/>
    <property type="project" value="UniProtKB-UniRule"/>
</dbReference>
<feature type="domain" description="Sucrose synthase N-terminal" evidence="10">
    <location>
        <begin position="17"/>
        <end position="127"/>
    </location>
</feature>
<evidence type="ECO:0000256" key="1">
    <source>
        <dbReference type="ARBA" id="ARBA00005894"/>
    </source>
</evidence>
<dbReference type="EMBL" id="JAXQNO010000012">
    <property type="protein sequence ID" value="KAK4787101.1"/>
    <property type="molecule type" value="Genomic_DNA"/>
</dbReference>
<keyword evidence="3 6" id="KW-0328">Glycosyltransferase</keyword>
<evidence type="ECO:0000259" key="11">
    <source>
        <dbReference type="Pfam" id="PF24862"/>
    </source>
</evidence>
<dbReference type="PANTHER" id="PTHR45839:SF9">
    <property type="entry name" value="SUCROSE SYNTHASE 2"/>
    <property type="match status" value="1"/>
</dbReference>
<feature type="compositionally biased region" description="Basic and acidic residues" evidence="7">
    <location>
        <begin position="11"/>
        <end position="20"/>
    </location>
</feature>
<dbReference type="AlphaFoldDB" id="A0AAN7LXE6"/>
<feature type="domain" description="Sucrose synthase first GT-B" evidence="9">
    <location>
        <begin position="272"/>
        <end position="560"/>
    </location>
</feature>
<evidence type="ECO:0000256" key="2">
    <source>
        <dbReference type="ARBA" id="ARBA00012540"/>
    </source>
</evidence>
<dbReference type="SUPFAM" id="SSF53756">
    <property type="entry name" value="UDP-Glycosyltransferase/glycogen phosphorylase"/>
    <property type="match status" value="1"/>
</dbReference>
<dbReference type="InterPro" id="IPR056735">
    <property type="entry name" value="SUS_N"/>
</dbReference>
<dbReference type="Gene3D" id="3.10.450.330">
    <property type="match status" value="1"/>
</dbReference>
<evidence type="ECO:0000313" key="13">
    <source>
        <dbReference type="Proteomes" id="UP001346149"/>
    </source>
</evidence>
<evidence type="ECO:0000256" key="4">
    <source>
        <dbReference type="ARBA" id="ARBA00022679"/>
    </source>
</evidence>
<reference evidence="12 13" key="1">
    <citation type="journal article" date="2023" name="Hortic Res">
        <title>Pangenome of water caltrop reveals structural variations and asymmetric subgenome divergence after allopolyploidization.</title>
        <authorList>
            <person name="Zhang X."/>
            <person name="Chen Y."/>
            <person name="Wang L."/>
            <person name="Yuan Y."/>
            <person name="Fang M."/>
            <person name="Shi L."/>
            <person name="Lu R."/>
            <person name="Comes H.P."/>
            <person name="Ma Y."/>
            <person name="Chen Y."/>
            <person name="Huang G."/>
            <person name="Zhou Y."/>
            <person name="Zheng Z."/>
            <person name="Qiu Y."/>
        </authorList>
    </citation>
    <scope>NUCLEOTIDE SEQUENCE [LARGE SCALE GENOMIC DNA]</scope>
    <source>
        <strain evidence="12">F231</strain>
    </source>
</reference>
<evidence type="ECO:0000259" key="10">
    <source>
        <dbReference type="Pfam" id="PF24861"/>
    </source>
</evidence>
<sequence>MTTMPSRRGRRSESFRKETMESSFSAHRTELASLLSRLVARGKGIFQSHDLFDELLGDILGQEHRTDNVSSIFFLEFLRSAKEAVVLPPFVSFAVRPAPGAWEFVKINAHELSFKHLTVGEYLRCKEELVDGGSAFKYILEIDFGPFNTAITRSSRPSSIGNGVQFLSRHMSSVMLTKKGNLEPLISFLRTHSHDGHDIMMNGRIRSIQKLRLALVEAEDFLSKIPPITPYLEFELKLQDLGFERGWGNTAGRVLKTMRFLMEILQASDPSVLERFLGRIPAVFNVLIVSPHGYFEQSSVLGLHDTGGQVVYILDQVRALEKEMIHRIRKNGLDVDPRIIVVTQLIPDARGTTCNQRLERIRGTEHSYILRIPFRNENGILRKCISRFDVWPFLEAFAEDASNEVAAELQGIPDLIIGNCSDGNLVASLLSYKLGITQCNIAHTLEKTKYPDSDMYWRKYEQKYHFSSQFTADLIAMNAADFIITSTYQEIAGSTENVGQYERHTAFTLPGLYRVIQGINVYDPKFNIVPPGADMEIYFPYSDQEKRLVTLQSSIDKLLYSAEQNNEHVGLLLDRCKPIIFSMAKLDVVKNLAGLVECYAASPRLRQLANLVIVGGQIDADDESTDREDAGETKKMHDLMKKYNLEGQFRWISAQMSQVGNGELYRCIADTRGVYVQPALYEAFGLTVVEAMACGLPTFAKCHGGPVEIIEDGVSGYHIDTQCPNDAALKLIEFFQHYQKDPSYWHGISDAGLRRITERYTWKKYSKRLLTLAGVYSFWKHASKNDRREIHRYLEMLYILKFRELAKSIPPAAADWFM</sequence>
<dbReference type="NCBIfam" id="TIGR02470">
    <property type="entry name" value="sucr_synth"/>
    <property type="match status" value="1"/>
</dbReference>
<feature type="domain" description="Glycosyl transferase family 1" evidence="8">
    <location>
        <begin position="570"/>
        <end position="737"/>
    </location>
</feature>
<dbReference type="InterPro" id="IPR056736">
    <property type="entry name" value="SUS_EPBD"/>
</dbReference>
<evidence type="ECO:0000259" key="8">
    <source>
        <dbReference type="Pfam" id="PF00534"/>
    </source>
</evidence>
<dbReference type="InterPro" id="IPR012820">
    <property type="entry name" value="Sucrose_synthase_pln/cyn"/>
</dbReference>
<evidence type="ECO:0000259" key="9">
    <source>
        <dbReference type="Pfam" id="PF00862"/>
    </source>
</evidence>
<dbReference type="Pfam" id="PF24862">
    <property type="entry name" value="SUS_EPBD"/>
    <property type="match status" value="1"/>
</dbReference>
<comment type="similarity">
    <text evidence="1 6">Belongs to the glycosyltransferase 1 family. Plant sucrose synthase subfamily.</text>
</comment>
<evidence type="ECO:0000256" key="6">
    <source>
        <dbReference type="RuleBase" id="RU280817"/>
    </source>
</evidence>
<comment type="catalytic activity">
    <reaction evidence="5 6">
        <text>an NDP-alpha-D-glucose + D-fructose = a ribonucleoside 5'-diphosphate + sucrose + H(+)</text>
        <dbReference type="Rhea" id="RHEA:16241"/>
        <dbReference type="ChEBI" id="CHEBI:15378"/>
        <dbReference type="ChEBI" id="CHEBI:17992"/>
        <dbReference type="ChEBI" id="CHEBI:37721"/>
        <dbReference type="ChEBI" id="CHEBI:57930"/>
        <dbReference type="ChEBI" id="CHEBI:76533"/>
        <dbReference type="EC" id="2.4.1.13"/>
    </reaction>
</comment>
<gene>
    <name evidence="12" type="ORF">SAY86_010934</name>
</gene>
<comment type="caution">
    <text evidence="12">The sequence shown here is derived from an EMBL/GenBank/DDBJ whole genome shotgun (WGS) entry which is preliminary data.</text>
</comment>
<evidence type="ECO:0000313" key="12">
    <source>
        <dbReference type="EMBL" id="KAK4787101.1"/>
    </source>
</evidence>
<name>A0AAN7LXE6_TRANT</name>
<keyword evidence="4 6" id="KW-0808">Transferase</keyword>
<dbReference type="Pfam" id="PF00534">
    <property type="entry name" value="Glycos_transf_1"/>
    <property type="match status" value="1"/>
</dbReference>
<feature type="region of interest" description="Disordered" evidence="7">
    <location>
        <begin position="1"/>
        <end position="21"/>
    </location>
</feature>
<evidence type="ECO:0000256" key="7">
    <source>
        <dbReference type="SAM" id="MobiDB-lite"/>
    </source>
</evidence>
<comment type="function">
    <text evidence="6">Sucrose-cleaving enzyme that provides UDP-glucose and fructose for various metabolic pathways.</text>
</comment>
<dbReference type="InterPro" id="IPR001296">
    <property type="entry name" value="Glyco_trans_1"/>
</dbReference>
<feature type="domain" description="Sucrose synthase EPBD" evidence="11">
    <location>
        <begin position="162"/>
        <end position="249"/>
    </location>
</feature>